<evidence type="ECO:0008006" key="4">
    <source>
        <dbReference type="Google" id="ProtNLM"/>
    </source>
</evidence>
<reference evidence="2 3" key="1">
    <citation type="submission" date="2018-05" db="EMBL/GenBank/DDBJ databases">
        <title>Streptomyces venezuelae.</title>
        <authorList>
            <person name="Kim W."/>
            <person name="Lee N."/>
            <person name="Cho B.-K."/>
        </authorList>
    </citation>
    <scope>NUCLEOTIDE SEQUENCE [LARGE SCALE GENOMIC DNA]</scope>
    <source>
        <strain evidence="2 3">ATCC 14584</strain>
    </source>
</reference>
<protein>
    <recommendedName>
        <fullName evidence="4">Secreted protein</fullName>
    </recommendedName>
</protein>
<evidence type="ECO:0000256" key="1">
    <source>
        <dbReference type="SAM" id="SignalP"/>
    </source>
</evidence>
<feature type="chain" id="PRO_5038905518" description="Secreted protein" evidence="1">
    <location>
        <begin position="24"/>
        <end position="147"/>
    </location>
</feature>
<proteinExistence type="predicted"/>
<dbReference type="OrthoDB" id="4244743at2"/>
<dbReference type="RefSeq" id="WP_150214052.1">
    <property type="nucleotide sequence ID" value="NZ_CP029192.1"/>
</dbReference>
<dbReference type="InterPro" id="IPR006311">
    <property type="entry name" value="TAT_signal"/>
</dbReference>
<dbReference type="Gene3D" id="2.60.20.10">
    <property type="entry name" value="Crystallins"/>
    <property type="match status" value="1"/>
</dbReference>
<gene>
    <name evidence="2" type="ORF">DEJ48_02510</name>
</gene>
<sequence length="147" mass="16145">MNPRKSLSLATAAVALGAGLALAAPTAQAHTTPRGPQPASVADSAAGSTAAACPNPLHTYEYGRYTGGYKAFCKSDMKLSDNKYNNGHKVNDNLRSVKNLTRGCYWTLWTNYYNRGSNWTFHPWTWSSDLKDTRVKYKTSSLYKSCP</sequence>
<feature type="signal peptide" evidence="1">
    <location>
        <begin position="1"/>
        <end position="23"/>
    </location>
</feature>
<evidence type="ECO:0000313" key="2">
    <source>
        <dbReference type="EMBL" id="QES32427.1"/>
    </source>
</evidence>
<organism evidence="2 3">
    <name type="scientific">Streptomyces venezuelae</name>
    <dbReference type="NCBI Taxonomy" id="54571"/>
    <lineage>
        <taxon>Bacteria</taxon>
        <taxon>Bacillati</taxon>
        <taxon>Actinomycetota</taxon>
        <taxon>Actinomycetes</taxon>
        <taxon>Kitasatosporales</taxon>
        <taxon>Streptomycetaceae</taxon>
        <taxon>Streptomyces</taxon>
    </lineage>
</organism>
<accession>A0A5P2BQI1</accession>
<name>A0A5P2BQI1_STRVZ</name>
<keyword evidence="1" id="KW-0732">Signal</keyword>
<evidence type="ECO:0000313" key="3">
    <source>
        <dbReference type="Proteomes" id="UP000322927"/>
    </source>
</evidence>
<dbReference type="Proteomes" id="UP000322927">
    <property type="component" value="Chromosome"/>
</dbReference>
<dbReference type="AlphaFoldDB" id="A0A5P2BQI1"/>
<dbReference type="EMBL" id="CP029192">
    <property type="protein sequence ID" value="QES32427.1"/>
    <property type="molecule type" value="Genomic_DNA"/>
</dbReference>
<dbReference type="PROSITE" id="PS51318">
    <property type="entry name" value="TAT"/>
    <property type="match status" value="1"/>
</dbReference>